<dbReference type="InterPro" id="IPR001611">
    <property type="entry name" value="Leu-rich_rpt"/>
</dbReference>
<dbReference type="PANTHER" id="PTHR46759">
    <property type="entry name" value="LEUCINE-RICH REPEAT-CONTAINING PROTEIN 72"/>
    <property type="match status" value="1"/>
</dbReference>
<accession>L1J0U7</accession>
<evidence type="ECO:0008006" key="5">
    <source>
        <dbReference type="Google" id="ProtNLM"/>
    </source>
</evidence>
<proteinExistence type="predicted"/>
<evidence type="ECO:0000313" key="2">
    <source>
        <dbReference type="EMBL" id="EKX41927.1"/>
    </source>
</evidence>
<dbReference type="GeneID" id="17298609"/>
<dbReference type="PANTHER" id="PTHR46759:SF1">
    <property type="entry name" value="LEUCINE-RICH REPEAT-CONTAINING PROTEIN 72"/>
    <property type="match status" value="1"/>
</dbReference>
<dbReference type="STRING" id="905079.L1J0U7"/>
<evidence type="ECO:0000313" key="4">
    <source>
        <dbReference type="Proteomes" id="UP000011087"/>
    </source>
</evidence>
<protein>
    <recommendedName>
        <fullName evidence="5">Ig-like domain-containing protein</fullName>
    </recommendedName>
</protein>
<keyword evidence="4" id="KW-1185">Reference proteome</keyword>
<organism evidence="2">
    <name type="scientific">Guillardia theta (strain CCMP2712)</name>
    <name type="common">Cryptophyte</name>
    <dbReference type="NCBI Taxonomy" id="905079"/>
    <lineage>
        <taxon>Eukaryota</taxon>
        <taxon>Cryptophyceae</taxon>
        <taxon>Pyrenomonadales</taxon>
        <taxon>Geminigeraceae</taxon>
        <taxon>Guillardia</taxon>
    </lineage>
</organism>
<dbReference type="eggNOG" id="KOG0531">
    <property type="taxonomic scope" value="Eukaryota"/>
</dbReference>
<feature type="region of interest" description="Disordered" evidence="1">
    <location>
        <begin position="16"/>
        <end position="69"/>
    </location>
</feature>
<reference evidence="3" key="3">
    <citation type="submission" date="2015-06" db="UniProtKB">
        <authorList>
            <consortium name="EnsemblProtists"/>
        </authorList>
    </citation>
    <scope>IDENTIFICATION</scope>
</reference>
<dbReference type="PROSITE" id="PS51450">
    <property type="entry name" value="LRR"/>
    <property type="match status" value="3"/>
</dbReference>
<dbReference type="Proteomes" id="UP000011087">
    <property type="component" value="Unassembled WGS sequence"/>
</dbReference>
<evidence type="ECO:0000313" key="3">
    <source>
        <dbReference type="EnsemblProtists" id="EKX41927"/>
    </source>
</evidence>
<dbReference type="KEGG" id="gtt:GUITHDRAFT_112063"/>
<dbReference type="AlphaFoldDB" id="L1J0U7"/>
<dbReference type="Gene3D" id="3.80.10.10">
    <property type="entry name" value="Ribonuclease Inhibitor"/>
    <property type="match status" value="2"/>
</dbReference>
<dbReference type="EnsemblProtists" id="EKX41927">
    <property type="protein sequence ID" value="EKX41927"/>
    <property type="gene ID" value="GUITHDRAFT_112063"/>
</dbReference>
<feature type="region of interest" description="Disordered" evidence="1">
    <location>
        <begin position="931"/>
        <end position="1001"/>
    </location>
</feature>
<dbReference type="PaxDb" id="55529-EKX41927"/>
<dbReference type="SUPFAM" id="SSF52075">
    <property type="entry name" value="Outer arm dynein light chain 1"/>
    <property type="match status" value="1"/>
</dbReference>
<dbReference type="Pfam" id="PF14580">
    <property type="entry name" value="LRR_9"/>
    <property type="match status" value="1"/>
</dbReference>
<reference evidence="2 4" key="1">
    <citation type="journal article" date="2012" name="Nature">
        <title>Algal genomes reveal evolutionary mosaicism and the fate of nucleomorphs.</title>
        <authorList>
            <consortium name="DOE Joint Genome Institute"/>
            <person name="Curtis B.A."/>
            <person name="Tanifuji G."/>
            <person name="Burki F."/>
            <person name="Gruber A."/>
            <person name="Irimia M."/>
            <person name="Maruyama S."/>
            <person name="Arias M.C."/>
            <person name="Ball S.G."/>
            <person name="Gile G.H."/>
            <person name="Hirakawa Y."/>
            <person name="Hopkins J.F."/>
            <person name="Kuo A."/>
            <person name="Rensing S.A."/>
            <person name="Schmutz J."/>
            <person name="Symeonidi A."/>
            <person name="Elias M."/>
            <person name="Eveleigh R.J."/>
            <person name="Herman E.K."/>
            <person name="Klute M.J."/>
            <person name="Nakayama T."/>
            <person name="Obornik M."/>
            <person name="Reyes-Prieto A."/>
            <person name="Armbrust E.V."/>
            <person name="Aves S.J."/>
            <person name="Beiko R.G."/>
            <person name="Coutinho P."/>
            <person name="Dacks J.B."/>
            <person name="Durnford D.G."/>
            <person name="Fast N.M."/>
            <person name="Green B.R."/>
            <person name="Grisdale C.J."/>
            <person name="Hempel F."/>
            <person name="Henrissat B."/>
            <person name="Hoppner M.P."/>
            <person name="Ishida K."/>
            <person name="Kim E."/>
            <person name="Koreny L."/>
            <person name="Kroth P.G."/>
            <person name="Liu Y."/>
            <person name="Malik S.B."/>
            <person name="Maier U.G."/>
            <person name="McRose D."/>
            <person name="Mock T."/>
            <person name="Neilson J.A."/>
            <person name="Onodera N.T."/>
            <person name="Poole A.M."/>
            <person name="Pritham E.J."/>
            <person name="Richards T.A."/>
            <person name="Rocap G."/>
            <person name="Roy S.W."/>
            <person name="Sarai C."/>
            <person name="Schaack S."/>
            <person name="Shirato S."/>
            <person name="Slamovits C.H."/>
            <person name="Spencer D.F."/>
            <person name="Suzuki S."/>
            <person name="Worden A.Z."/>
            <person name="Zauner S."/>
            <person name="Barry K."/>
            <person name="Bell C."/>
            <person name="Bharti A.K."/>
            <person name="Crow J.A."/>
            <person name="Grimwood J."/>
            <person name="Kramer R."/>
            <person name="Lindquist E."/>
            <person name="Lucas S."/>
            <person name="Salamov A."/>
            <person name="McFadden G.I."/>
            <person name="Lane C.E."/>
            <person name="Keeling P.J."/>
            <person name="Gray M.W."/>
            <person name="Grigoriev I.V."/>
            <person name="Archibald J.M."/>
        </authorList>
    </citation>
    <scope>NUCLEOTIDE SEQUENCE</scope>
    <source>
        <strain evidence="2 4">CCMP2712</strain>
    </source>
</reference>
<sequence length="1001" mass="111249">MPSSTFNAMKNAFKEYDPDSFTEGGHSSHTVVSKKEAEPAIPAQPNKGKSHEKRKRQQDQINQSQHPVHEKAFISTCPSGDFKSKHGGWEGTFAIKHGGFPHMFENLMPSKSRTWLGDKAEKPLQKMPVLVKYPDQGGPGYPDRTLGKDYKYVSEQNFDMVERLNRGYKLGLGSGFRNEEKIQSAPWVTTSSKAALFDPFEPYKEINASVSRENSTRRRGIPLHPAQHNTPFISASKVRRLPTELFGSFAYFPDEFVEDGFTKYGKIVEKQARARDEKRGVKPIHHPPWALTFLSPSSKLTPPLLQVQDERADRLGQDHTFDRLPACSTLSFNTGASGRASASHSLLDFLGLKKNVLFSPYNSSAFKWLRKGGRQMGEEGEARGGGGGGGGGGLRSLNLNHKKLRSLPTAAREDRMSQEGEGSRSPLLTPRVLLSLTAPSLGRLEALHLRGNLLRSLWDMQRTPMLVVLDLSENDLTNVSELAALHRLRQLHLSSNAIENPQAVPTLKNLSFLSLSSNFLSSLEGLQPQPKLEILHLSNNKIDSVKYFPLCPRLQELSLKGNPVAQQDKYRIRMILSLAASGMCHLRRLDNEPFSEEELSAAITETHNLIVKCDRITSLASALSLGAAGGTDSKADSLTRVGAARRHQAFHLEGIHGNGHAEIGQKVSFDFRWKPISYFEIKKHVAALRDQVETLESDITRNLSKALIRKEGVSRDVNASESVARALQGAEWLLHKLPEELRECIGFGSLLASLISMRNKMTVRWYRVDDLGNKQEISDGSGDEYTVKEEDEDFTLKAESTCSCTNWLPLSLEELEALSQDAPCSEDFRCRAESKAFAYTCRVRKGQKSLSVRWFKQVDGEEAMKVPDRQRLVMLHQHLPPIDSQAEETPSSSFLIPAETLGNRLWVELQARSSSFPPVQRSYWVASSRVLAEKDPTSPSDAPRSSRHEQVQQSRLAEGLQILPSLAHSEMPNSGKWGRAGGSDGAGELPGRCESLEPVGM</sequence>
<dbReference type="EMBL" id="JH993020">
    <property type="protein sequence ID" value="EKX41927.1"/>
    <property type="molecule type" value="Genomic_DNA"/>
</dbReference>
<feature type="region of interest" description="Disordered" evidence="1">
    <location>
        <begin position="376"/>
        <end position="398"/>
    </location>
</feature>
<dbReference type="HOGENOM" id="CLU_299662_0_0_1"/>
<reference evidence="4" key="2">
    <citation type="submission" date="2012-11" db="EMBL/GenBank/DDBJ databases">
        <authorList>
            <person name="Kuo A."/>
            <person name="Curtis B.A."/>
            <person name="Tanifuji G."/>
            <person name="Burki F."/>
            <person name="Gruber A."/>
            <person name="Irimia M."/>
            <person name="Maruyama S."/>
            <person name="Arias M.C."/>
            <person name="Ball S.G."/>
            <person name="Gile G.H."/>
            <person name="Hirakawa Y."/>
            <person name="Hopkins J.F."/>
            <person name="Rensing S.A."/>
            <person name="Schmutz J."/>
            <person name="Symeonidi A."/>
            <person name="Elias M."/>
            <person name="Eveleigh R.J."/>
            <person name="Herman E.K."/>
            <person name="Klute M.J."/>
            <person name="Nakayama T."/>
            <person name="Obornik M."/>
            <person name="Reyes-Prieto A."/>
            <person name="Armbrust E.V."/>
            <person name="Aves S.J."/>
            <person name="Beiko R.G."/>
            <person name="Coutinho P."/>
            <person name="Dacks J.B."/>
            <person name="Durnford D.G."/>
            <person name="Fast N.M."/>
            <person name="Green B.R."/>
            <person name="Grisdale C."/>
            <person name="Hempe F."/>
            <person name="Henrissat B."/>
            <person name="Hoppner M.P."/>
            <person name="Ishida K.-I."/>
            <person name="Kim E."/>
            <person name="Koreny L."/>
            <person name="Kroth P.G."/>
            <person name="Liu Y."/>
            <person name="Malik S.-B."/>
            <person name="Maier U.G."/>
            <person name="McRose D."/>
            <person name="Mock T."/>
            <person name="Neilson J.A."/>
            <person name="Onodera N.T."/>
            <person name="Poole A.M."/>
            <person name="Pritham E.J."/>
            <person name="Richards T.A."/>
            <person name="Rocap G."/>
            <person name="Roy S.W."/>
            <person name="Sarai C."/>
            <person name="Schaack S."/>
            <person name="Shirato S."/>
            <person name="Slamovits C.H."/>
            <person name="Spencer D.F."/>
            <person name="Suzuki S."/>
            <person name="Worden A.Z."/>
            <person name="Zauner S."/>
            <person name="Barry K."/>
            <person name="Bell C."/>
            <person name="Bharti A.K."/>
            <person name="Crow J.A."/>
            <person name="Grimwood J."/>
            <person name="Kramer R."/>
            <person name="Lindquist E."/>
            <person name="Lucas S."/>
            <person name="Salamov A."/>
            <person name="McFadden G.I."/>
            <person name="Lane C.E."/>
            <person name="Keeling P.J."/>
            <person name="Gray M.W."/>
            <person name="Grigoriev I.V."/>
            <person name="Archibald J.M."/>
        </authorList>
    </citation>
    <scope>NUCLEOTIDE SEQUENCE</scope>
    <source>
        <strain evidence="4">CCMP2712</strain>
    </source>
</reference>
<dbReference type="InterPro" id="IPR032675">
    <property type="entry name" value="LRR_dom_sf"/>
</dbReference>
<dbReference type="InterPro" id="IPR042655">
    <property type="entry name" value="LRC72"/>
</dbReference>
<evidence type="ECO:0000256" key="1">
    <source>
        <dbReference type="SAM" id="MobiDB-lite"/>
    </source>
</evidence>
<dbReference type="RefSeq" id="XP_005828907.1">
    <property type="nucleotide sequence ID" value="XM_005828850.1"/>
</dbReference>
<dbReference type="OrthoDB" id="1904536at2759"/>
<gene>
    <name evidence="2" type="ORF">GUITHDRAFT_112063</name>
</gene>
<feature type="compositionally biased region" description="Gly residues" evidence="1">
    <location>
        <begin position="383"/>
        <end position="394"/>
    </location>
</feature>
<name>L1J0U7_GUITC</name>